<keyword evidence="12" id="KW-1185">Reference proteome</keyword>
<dbReference type="PANTHER" id="PTHR35011:SF4">
    <property type="entry name" value="SLL1102 PROTEIN"/>
    <property type="match status" value="1"/>
</dbReference>
<dbReference type="RefSeq" id="WP_353897887.1">
    <property type="nucleotide sequence ID" value="NZ_JBEVCJ010000045.1"/>
</dbReference>
<gene>
    <name evidence="11" type="ORF">ABVT43_19340</name>
</gene>
<evidence type="ECO:0000256" key="4">
    <source>
        <dbReference type="ARBA" id="ARBA00022519"/>
    </source>
</evidence>
<dbReference type="PANTHER" id="PTHR35011">
    <property type="entry name" value="2,3-DIKETO-L-GULONATE TRAP TRANSPORTER SMALL PERMEASE PROTEIN YIAM"/>
    <property type="match status" value="1"/>
</dbReference>
<evidence type="ECO:0000256" key="8">
    <source>
        <dbReference type="ARBA" id="ARBA00038436"/>
    </source>
</evidence>
<accession>A0ABV2BZQ8</accession>
<keyword evidence="5 9" id="KW-0812">Transmembrane</keyword>
<sequence>MLKNLSNLFSLISVRTGYLISWLTVAMVVVLTINVLASWLLQKNSILLSESITWMHSANFLLAAAYTLNRDEHVRVDIFYQRYSIKGKAIVNLLGSLFLLIPTATFIFWASWPYITLSWRIGEMSAEAGGMPAIYLLKSLLIVMPSLLILEGINQIIQSISQISAPTSEQNTITSNQPQPGGH</sequence>
<evidence type="ECO:0000256" key="2">
    <source>
        <dbReference type="ARBA" id="ARBA00022448"/>
    </source>
</evidence>
<comment type="caution">
    <text evidence="11">The sequence shown here is derived from an EMBL/GenBank/DDBJ whole genome shotgun (WGS) entry which is preliminary data.</text>
</comment>
<keyword evidence="7 9" id="KW-0472">Membrane</keyword>
<comment type="subcellular location">
    <subcellularLocation>
        <location evidence="1 9">Cell inner membrane</location>
        <topology evidence="1 9">Multi-pass membrane protein</topology>
    </subcellularLocation>
</comment>
<feature type="domain" description="Tripartite ATP-independent periplasmic transporters DctQ component" evidence="10">
    <location>
        <begin position="27"/>
        <end position="160"/>
    </location>
</feature>
<evidence type="ECO:0000256" key="6">
    <source>
        <dbReference type="ARBA" id="ARBA00022989"/>
    </source>
</evidence>
<evidence type="ECO:0000259" key="10">
    <source>
        <dbReference type="Pfam" id="PF04290"/>
    </source>
</evidence>
<proteinExistence type="inferred from homology"/>
<evidence type="ECO:0000256" key="7">
    <source>
        <dbReference type="ARBA" id="ARBA00023136"/>
    </source>
</evidence>
<dbReference type="EMBL" id="JBEVCJ010000045">
    <property type="protein sequence ID" value="MET1257303.1"/>
    <property type="molecule type" value="Genomic_DNA"/>
</dbReference>
<dbReference type="Proteomes" id="UP001548189">
    <property type="component" value="Unassembled WGS sequence"/>
</dbReference>
<feature type="transmembrane region" description="Helical" evidence="9">
    <location>
        <begin position="132"/>
        <end position="150"/>
    </location>
</feature>
<evidence type="ECO:0000256" key="1">
    <source>
        <dbReference type="ARBA" id="ARBA00004429"/>
    </source>
</evidence>
<evidence type="ECO:0000313" key="12">
    <source>
        <dbReference type="Proteomes" id="UP001548189"/>
    </source>
</evidence>
<dbReference type="InterPro" id="IPR007387">
    <property type="entry name" value="TRAP_DctQ"/>
</dbReference>
<evidence type="ECO:0000256" key="9">
    <source>
        <dbReference type="RuleBase" id="RU369079"/>
    </source>
</evidence>
<organism evidence="11 12">
    <name type="scientific">Aliikangiella maris</name>
    <dbReference type="NCBI Taxonomy" id="3162458"/>
    <lineage>
        <taxon>Bacteria</taxon>
        <taxon>Pseudomonadati</taxon>
        <taxon>Pseudomonadota</taxon>
        <taxon>Gammaproteobacteria</taxon>
        <taxon>Oceanospirillales</taxon>
        <taxon>Pleioneaceae</taxon>
        <taxon>Aliikangiella</taxon>
    </lineage>
</organism>
<feature type="transmembrane region" description="Helical" evidence="9">
    <location>
        <begin position="89"/>
        <end position="112"/>
    </location>
</feature>
<dbReference type="Pfam" id="PF04290">
    <property type="entry name" value="DctQ"/>
    <property type="match status" value="1"/>
</dbReference>
<comment type="function">
    <text evidence="9">Part of the tripartite ATP-independent periplasmic (TRAP) transport system.</text>
</comment>
<evidence type="ECO:0000313" key="11">
    <source>
        <dbReference type="EMBL" id="MET1257303.1"/>
    </source>
</evidence>
<evidence type="ECO:0000256" key="3">
    <source>
        <dbReference type="ARBA" id="ARBA00022475"/>
    </source>
</evidence>
<feature type="transmembrane region" description="Helical" evidence="9">
    <location>
        <begin position="46"/>
        <end position="68"/>
    </location>
</feature>
<dbReference type="InterPro" id="IPR055348">
    <property type="entry name" value="DctQ"/>
</dbReference>
<feature type="transmembrane region" description="Helical" evidence="9">
    <location>
        <begin position="20"/>
        <end position="40"/>
    </location>
</feature>
<comment type="subunit">
    <text evidence="9">The complex comprises the extracytoplasmic solute receptor protein and the two transmembrane proteins.</text>
</comment>
<keyword evidence="4 9" id="KW-0997">Cell inner membrane</keyword>
<keyword evidence="3" id="KW-1003">Cell membrane</keyword>
<comment type="similarity">
    <text evidence="8 9">Belongs to the TRAP transporter small permease family.</text>
</comment>
<keyword evidence="6 9" id="KW-1133">Transmembrane helix</keyword>
<evidence type="ECO:0000256" key="5">
    <source>
        <dbReference type="ARBA" id="ARBA00022692"/>
    </source>
</evidence>
<protein>
    <recommendedName>
        <fullName evidence="9">TRAP transporter small permease protein</fullName>
    </recommendedName>
</protein>
<name>A0ABV2BZQ8_9GAMM</name>
<keyword evidence="2 9" id="KW-0813">Transport</keyword>
<reference evidence="11 12" key="1">
    <citation type="submission" date="2024-06" db="EMBL/GenBank/DDBJ databases">
        <authorList>
            <person name="Li F."/>
        </authorList>
    </citation>
    <scope>NUCLEOTIDE SEQUENCE [LARGE SCALE GENOMIC DNA]</scope>
    <source>
        <strain evidence="11 12">GXAS 311</strain>
    </source>
</reference>